<dbReference type="EMBL" id="QLNT01000019">
    <property type="protein sequence ID" value="KAF3063274.1"/>
    <property type="molecule type" value="Genomic_DNA"/>
</dbReference>
<keyword evidence="2" id="KW-1185">Reference proteome</keyword>
<organism evidence="1 2">
    <name type="scientific">Trichoderma lentiforme</name>
    <dbReference type="NCBI Taxonomy" id="1567552"/>
    <lineage>
        <taxon>Eukaryota</taxon>
        <taxon>Fungi</taxon>
        <taxon>Dikarya</taxon>
        <taxon>Ascomycota</taxon>
        <taxon>Pezizomycotina</taxon>
        <taxon>Sordariomycetes</taxon>
        <taxon>Hypocreomycetidae</taxon>
        <taxon>Hypocreales</taxon>
        <taxon>Hypocreaceae</taxon>
        <taxon>Trichoderma</taxon>
    </lineage>
</organism>
<comment type="caution">
    <text evidence="1">The sequence shown here is derived from an EMBL/GenBank/DDBJ whole genome shotgun (WGS) entry which is preliminary data.</text>
</comment>
<dbReference type="AlphaFoldDB" id="A0A9P4X6M2"/>
<name>A0A9P4X6M2_9HYPO</name>
<sequence>MTDTTPTQPPVKMVLKPVPDRGIRVQSSKTKSSLQFALPGSLPEPGGCSADSPSQSVQYHLHDLSETIQINTTSVPQPFLEPDKLEQWK</sequence>
<evidence type="ECO:0000313" key="2">
    <source>
        <dbReference type="Proteomes" id="UP000801864"/>
    </source>
</evidence>
<reference evidence="1 2" key="1">
    <citation type="submission" date="2018-06" db="EMBL/GenBank/DDBJ databases">
        <title>Genome analysis of cellulolytic fungus Trichoderma lentiforme CFAM-422.</title>
        <authorList>
            <person name="Steindorff A.S."/>
            <person name="Formighieri E.F."/>
            <person name="Midorikawa G.E.O."/>
            <person name="Tamietti M.S."/>
            <person name="Ramos E.Z."/>
            <person name="Silva A.S."/>
            <person name="Bon E.P.S."/>
            <person name="Mendes T.D."/>
            <person name="Damaso M.C.T."/>
            <person name="Favaro L.C.L."/>
        </authorList>
    </citation>
    <scope>NUCLEOTIDE SEQUENCE [LARGE SCALE GENOMIC DNA]</scope>
    <source>
        <strain evidence="1 2">CFAM-422</strain>
    </source>
</reference>
<dbReference type="Proteomes" id="UP000801864">
    <property type="component" value="Unassembled WGS sequence"/>
</dbReference>
<evidence type="ECO:0000313" key="1">
    <source>
        <dbReference type="EMBL" id="KAF3063274.1"/>
    </source>
</evidence>
<protein>
    <submittedName>
        <fullName evidence="1">Uncharacterized protein</fullName>
    </submittedName>
</protein>
<proteinExistence type="predicted"/>
<accession>A0A9P4X6M2</accession>
<gene>
    <name evidence="1" type="ORF">CFAM422_009994</name>
</gene>